<gene>
    <name evidence="3" type="ORF">DAPPUDRAFT_236729</name>
</gene>
<feature type="region of interest" description="Disordered" evidence="1">
    <location>
        <begin position="34"/>
        <end position="59"/>
    </location>
</feature>
<feature type="signal peptide" evidence="2">
    <location>
        <begin position="1"/>
        <end position="16"/>
    </location>
</feature>
<evidence type="ECO:0000256" key="1">
    <source>
        <dbReference type="SAM" id="MobiDB-lite"/>
    </source>
</evidence>
<dbReference type="HOGENOM" id="CLU_2963141_0_0_1"/>
<organism evidence="3 4">
    <name type="scientific">Daphnia pulex</name>
    <name type="common">Water flea</name>
    <dbReference type="NCBI Taxonomy" id="6669"/>
    <lineage>
        <taxon>Eukaryota</taxon>
        <taxon>Metazoa</taxon>
        <taxon>Ecdysozoa</taxon>
        <taxon>Arthropoda</taxon>
        <taxon>Crustacea</taxon>
        <taxon>Branchiopoda</taxon>
        <taxon>Diplostraca</taxon>
        <taxon>Cladocera</taxon>
        <taxon>Anomopoda</taxon>
        <taxon>Daphniidae</taxon>
        <taxon>Daphnia</taxon>
    </lineage>
</organism>
<dbReference type="KEGG" id="dpx:DAPPUDRAFT_236729"/>
<sequence length="59" mass="6461">MSLLFMLFSRASSLIGRNSALVYTNDLTYTFGSSRPSGGPGNQINTTVGRRPLPTRRNL</sequence>
<dbReference type="EMBL" id="GL732530">
    <property type="protein sequence ID" value="EFX86124.1"/>
    <property type="molecule type" value="Genomic_DNA"/>
</dbReference>
<evidence type="ECO:0000313" key="3">
    <source>
        <dbReference type="EMBL" id="EFX86124.1"/>
    </source>
</evidence>
<protein>
    <submittedName>
        <fullName evidence="3">Uncharacterized protein</fullName>
    </submittedName>
</protein>
<feature type="chain" id="PRO_5003240549" evidence="2">
    <location>
        <begin position="17"/>
        <end position="59"/>
    </location>
</feature>
<keyword evidence="4" id="KW-1185">Reference proteome</keyword>
<accession>E9G2Y9</accession>
<name>E9G2Y9_DAPPU</name>
<proteinExistence type="predicted"/>
<reference evidence="3 4" key="1">
    <citation type="journal article" date="2011" name="Science">
        <title>The ecoresponsive genome of Daphnia pulex.</title>
        <authorList>
            <person name="Colbourne J.K."/>
            <person name="Pfrender M.E."/>
            <person name="Gilbert D."/>
            <person name="Thomas W.K."/>
            <person name="Tucker A."/>
            <person name="Oakley T.H."/>
            <person name="Tokishita S."/>
            <person name="Aerts A."/>
            <person name="Arnold G.J."/>
            <person name="Basu M.K."/>
            <person name="Bauer D.J."/>
            <person name="Caceres C.E."/>
            <person name="Carmel L."/>
            <person name="Casola C."/>
            <person name="Choi J.H."/>
            <person name="Detter J.C."/>
            <person name="Dong Q."/>
            <person name="Dusheyko S."/>
            <person name="Eads B.D."/>
            <person name="Frohlich T."/>
            <person name="Geiler-Samerotte K.A."/>
            <person name="Gerlach D."/>
            <person name="Hatcher P."/>
            <person name="Jogdeo S."/>
            <person name="Krijgsveld J."/>
            <person name="Kriventseva E.V."/>
            <person name="Kultz D."/>
            <person name="Laforsch C."/>
            <person name="Lindquist E."/>
            <person name="Lopez J."/>
            <person name="Manak J.R."/>
            <person name="Muller J."/>
            <person name="Pangilinan J."/>
            <person name="Patwardhan R.P."/>
            <person name="Pitluck S."/>
            <person name="Pritham E.J."/>
            <person name="Rechtsteiner A."/>
            <person name="Rho M."/>
            <person name="Rogozin I.B."/>
            <person name="Sakarya O."/>
            <person name="Salamov A."/>
            <person name="Schaack S."/>
            <person name="Shapiro H."/>
            <person name="Shiga Y."/>
            <person name="Skalitzky C."/>
            <person name="Smith Z."/>
            <person name="Souvorov A."/>
            <person name="Sung W."/>
            <person name="Tang Z."/>
            <person name="Tsuchiya D."/>
            <person name="Tu H."/>
            <person name="Vos H."/>
            <person name="Wang M."/>
            <person name="Wolf Y.I."/>
            <person name="Yamagata H."/>
            <person name="Yamada T."/>
            <person name="Ye Y."/>
            <person name="Shaw J.R."/>
            <person name="Andrews J."/>
            <person name="Crease T.J."/>
            <person name="Tang H."/>
            <person name="Lucas S.M."/>
            <person name="Robertson H.M."/>
            <person name="Bork P."/>
            <person name="Koonin E.V."/>
            <person name="Zdobnov E.M."/>
            <person name="Grigoriev I.V."/>
            <person name="Lynch M."/>
            <person name="Boore J.L."/>
        </authorList>
    </citation>
    <scope>NUCLEOTIDE SEQUENCE [LARGE SCALE GENOMIC DNA]</scope>
</reference>
<dbReference type="AlphaFoldDB" id="E9G2Y9"/>
<evidence type="ECO:0000313" key="4">
    <source>
        <dbReference type="Proteomes" id="UP000000305"/>
    </source>
</evidence>
<feature type="compositionally biased region" description="Polar residues" evidence="1">
    <location>
        <begin position="34"/>
        <end position="48"/>
    </location>
</feature>
<evidence type="ECO:0000256" key="2">
    <source>
        <dbReference type="SAM" id="SignalP"/>
    </source>
</evidence>
<dbReference type="Proteomes" id="UP000000305">
    <property type="component" value="Unassembled WGS sequence"/>
</dbReference>
<dbReference type="InParanoid" id="E9G2Y9"/>
<keyword evidence="2" id="KW-0732">Signal</keyword>